<keyword evidence="4 7" id="KW-1133">Transmembrane helix</keyword>
<dbReference type="GO" id="GO:0033176">
    <property type="term" value="C:proton-transporting V-type ATPase complex"/>
    <property type="evidence" value="ECO:0007669"/>
    <property type="project" value="TreeGrafter"/>
</dbReference>
<evidence type="ECO:0000256" key="8">
    <source>
        <dbReference type="SAM" id="SignalP"/>
    </source>
</evidence>
<evidence type="ECO:0000256" key="1">
    <source>
        <dbReference type="ARBA" id="ARBA00004167"/>
    </source>
</evidence>
<dbReference type="GO" id="GO:0030641">
    <property type="term" value="P:regulation of cellular pH"/>
    <property type="evidence" value="ECO:0007669"/>
    <property type="project" value="TreeGrafter"/>
</dbReference>
<evidence type="ECO:0000256" key="2">
    <source>
        <dbReference type="ARBA" id="ARBA00009037"/>
    </source>
</evidence>
<evidence type="ECO:0000256" key="5">
    <source>
        <dbReference type="ARBA" id="ARBA00023136"/>
    </source>
</evidence>
<keyword evidence="3 7" id="KW-0812">Transmembrane</keyword>
<comment type="similarity">
    <text evidence="2">Belongs to the vacuolar ATPase subunit S1 family.</text>
</comment>
<evidence type="ECO:0000313" key="12">
    <source>
        <dbReference type="Proteomes" id="UP001153712"/>
    </source>
</evidence>
<dbReference type="GO" id="GO:0001671">
    <property type="term" value="F:ATPase activator activity"/>
    <property type="evidence" value="ECO:0007669"/>
    <property type="project" value="TreeGrafter"/>
</dbReference>
<keyword evidence="8" id="KW-0732">Signal</keyword>
<feature type="signal peptide" evidence="8">
    <location>
        <begin position="1"/>
        <end position="22"/>
    </location>
</feature>
<comment type="subcellular location">
    <subcellularLocation>
        <location evidence="1">Membrane</location>
        <topology evidence="1">Single-pass membrane protein</topology>
    </subcellularLocation>
</comment>
<feature type="region of interest" description="Disordered" evidence="6">
    <location>
        <begin position="207"/>
        <end position="233"/>
    </location>
</feature>
<reference evidence="11" key="1">
    <citation type="submission" date="2022-01" db="EMBL/GenBank/DDBJ databases">
        <authorList>
            <person name="King R."/>
        </authorList>
    </citation>
    <scope>NUCLEOTIDE SEQUENCE</scope>
</reference>
<dbReference type="PANTHER" id="PTHR12471">
    <property type="entry name" value="VACUOLAR ATP SYNTHASE SUBUNIT S1"/>
    <property type="match status" value="1"/>
</dbReference>
<evidence type="ECO:0000313" key="11">
    <source>
        <dbReference type="EMBL" id="CAG9855197.1"/>
    </source>
</evidence>
<evidence type="ECO:0000256" key="4">
    <source>
        <dbReference type="ARBA" id="ARBA00022989"/>
    </source>
</evidence>
<dbReference type="InterPro" id="IPR046756">
    <property type="entry name" value="VAS1/VOA1_TM"/>
</dbReference>
<evidence type="ECO:0008006" key="13">
    <source>
        <dbReference type="Google" id="ProtNLM"/>
    </source>
</evidence>
<evidence type="ECO:0000259" key="10">
    <source>
        <dbReference type="Pfam" id="PF20520"/>
    </source>
</evidence>
<dbReference type="Proteomes" id="UP001153712">
    <property type="component" value="Chromosome 10"/>
</dbReference>
<organism evidence="11 12">
    <name type="scientific">Phyllotreta striolata</name>
    <name type="common">Striped flea beetle</name>
    <name type="synonym">Crioceris striolata</name>
    <dbReference type="NCBI Taxonomy" id="444603"/>
    <lineage>
        <taxon>Eukaryota</taxon>
        <taxon>Metazoa</taxon>
        <taxon>Ecdysozoa</taxon>
        <taxon>Arthropoda</taxon>
        <taxon>Hexapoda</taxon>
        <taxon>Insecta</taxon>
        <taxon>Pterygota</taxon>
        <taxon>Neoptera</taxon>
        <taxon>Endopterygota</taxon>
        <taxon>Coleoptera</taxon>
        <taxon>Polyphaga</taxon>
        <taxon>Cucujiformia</taxon>
        <taxon>Chrysomeloidea</taxon>
        <taxon>Chrysomelidae</taxon>
        <taxon>Galerucinae</taxon>
        <taxon>Alticini</taxon>
        <taxon>Phyllotreta</taxon>
    </lineage>
</organism>
<dbReference type="OrthoDB" id="9985059at2759"/>
<dbReference type="PANTHER" id="PTHR12471:SF7">
    <property type="entry name" value="V-TYPE PROTON ATPASE SUBUNIT S1"/>
    <property type="match status" value="1"/>
</dbReference>
<feature type="compositionally biased region" description="Basic and acidic residues" evidence="6">
    <location>
        <begin position="216"/>
        <end position="228"/>
    </location>
</feature>
<dbReference type="InterPro" id="IPR008388">
    <property type="entry name" value="Ac45_acc_su"/>
</dbReference>
<gene>
    <name evidence="11" type="ORF">PHYEVI_LOCUS1653</name>
</gene>
<proteinExistence type="inferred from homology"/>
<feature type="chain" id="PRO_5040363457" description="Vacuolar ATP synthase subunit S1" evidence="8">
    <location>
        <begin position="23"/>
        <end position="426"/>
    </location>
</feature>
<evidence type="ECO:0000256" key="3">
    <source>
        <dbReference type="ARBA" id="ARBA00022692"/>
    </source>
</evidence>
<dbReference type="Gene3D" id="2.40.160.110">
    <property type="match status" value="1"/>
</dbReference>
<feature type="transmembrane region" description="Helical" evidence="7">
    <location>
        <begin position="383"/>
        <end position="403"/>
    </location>
</feature>
<evidence type="ECO:0000256" key="6">
    <source>
        <dbReference type="SAM" id="MobiDB-lite"/>
    </source>
</evidence>
<name>A0A9N9XIH8_PHYSR</name>
<sequence length="426" mass="47440">MSALRGILFCAAVLLVFNLVESTEFVPCFIWSNKRTGDKVPALNKISQDVFKEGMERHLKDDSIDLIVVYAEETLSPEDFAQRDDAGVAFPNLAKISKTTKASYLPNVQRPIEALDHLDATVTQVSVDKLDKGLDISETDVLIVNLIDAEDDENRIDMLRRHDSKIASSYEEFSRSGKNILCIYTSRHSSWLASEAVESRQKRSLLQVEENAESENGTKVEGKPRADVPARAGESPFWSGPQYLIYMTELAYVTKTESKTATGVTVSVTPEGESEKYTVTISATKPAMSLKMVFQNLTQEGYWTMTNKINGTFESKDVTFTSGSPVEVRSKFSYHCGDHVFTSDSAKVTLKNFQIQLYFAGKAPTNNKFNDAYDCVGFTSVPIWSGIFVTTILLIIMSIGITMMMDIRTMDKFDDAKGKTITINAE</sequence>
<dbReference type="AlphaFoldDB" id="A0A9N9XIH8"/>
<keyword evidence="5 7" id="KW-0472">Membrane</keyword>
<feature type="domain" description="V-type proton ATPase subunit S1 luminal" evidence="9">
    <location>
        <begin position="276"/>
        <end position="356"/>
    </location>
</feature>
<evidence type="ECO:0000256" key="7">
    <source>
        <dbReference type="SAM" id="Phobius"/>
    </source>
</evidence>
<feature type="domain" description="V-type proton ATPase subunit S1/VOA1 transmembrane" evidence="10">
    <location>
        <begin position="377"/>
        <end position="415"/>
    </location>
</feature>
<accession>A0A9N9XIH8</accession>
<evidence type="ECO:0000259" key="9">
    <source>
        <dbReference type="Pfam" id="PF05827"/>
    </source>
</evidence>
<keyword evidence="12" id="KW-1185">Reference proteome</keyword>
<dbReference type="EMBL" id="OU900103">
    <property type="protein sequence ID" value="CAG9855197.1"/>
    <property type="molecule type" value="Genomic_DNA"/>
</dbReference>
<protein>
    <recommendedName>
        <fullName evidence="13">Vacuolar ATP synthase subunit S1</fullName>
    </recommendedName>
</protein>
<dbReference type="InterPro" id="IPR046755">
    <property type="entry name" value="VAS1_LD"/>
</dbReference>
<dbReference type="Pfam" id="PF05827">
    <property type="entry name" value="VAS1_LD"/>
    <property type="match status" value="1"/>
</dbReference>
<dbReference type="Pfam" id="PF20520">
    <property type="entry name" value="Ac45-VOA1_TM"/>
    <property type="match status" value="1"/>
</dbReference>